<dbReference type="AlphaFoldDB" id="A0A9W8A1N7"/>
<dbReference type="PANTHER" id="PTHR21100">
    <property type="entry name" value="PREFOLDIN SUBUNIT 4"/>
    <property type="match status" value="1"/>
</dbReference>
<reference evidence="6" key="1">
    <citation type="submission" date="2022-07" db="EMBL/GenBank/DDBJ databases">
        <title>Phylogenomic reconstructions and comparative analyses of Kickxellomycotina fungi.</title>
        <authorList>
            <person name="Reynolds N.K."/>
            <person name="Stajich J.E."/>
            <person name="Barry K."/>
            <person name="Grigoriev I.V."/>
            <person name="Crous P."/>
            <person name="Smith M.E."/>
        </authorList>
    </citation>
    <scope>NUCLEOTIDE SEQUENCE</scope>
    <source>
        <strain evidence="6">NBRC 100468</strain>
    </source>
</reference>
<feature type="coiled-coil region" evidence="5">
    <location>
        <begin position="81"/>
        <end position="119"/>
    </location>
</feature>
<name>A0A9W8A1N7_9FUNG</name>
<dbReference type="Proteomes" id="UP001150538">
    <property type="component" value="Unassembled WGS sequence"/>
</dbReference>
<dbReference type="GO" id="GO:0051082">
    <property type="term" value="F:unfolded protein binding"/>
    <property type="evidence" value="ECO:0007669"/>
    <property type="project" value="InterPro"/>
</dbReference>
<evidence type="ECO:0000256" key="3">
    <source>
        <dbReference type="ARBA" id="ARBA00024667"/>
    </source>
</evidence>
<dbReference type="InterPro" id="IPR002777">
    <property type="entry name" value="PFD_beta-like"/>
</dbReference>
<organism evidence="6 7">
    <name type="scientific">Mycoemilia scoparia</name>
    <dbReference type="NCBI Taxonomy" id="417184"/>
    <lineage>
        <taxon>Eukaryota</taxon>
        <taxon>Fungi</taxon>
        <taxon>Fungi incertae sedis</taxon>
        <taxon>Zoopagomycota</taxon>
        <taxon>Kickxellomycotina</taxon>
        <taxon>Kickxellomycetes</taxon>
        <taxon>Kickxellales</taxon>
        <taxon>Kickxellaceae</taxon>
        <taxon>Mycoemilia</taxon>
    </lineage>
</organism>
<evidence type="ECO:0000256" key="2">
    <source>
        <dbReference type="ARBA" id="ARBA00023186"/>
    </source>
</evidence>
<protein>
    <recommendedName>
        <fullName evidence="4">Prefoldin subunit 4</fullName>
    </recommendedName>
</protein>
<evidence type="ECO:0000256" key="5">
    <source>
        <dbReference type="SAM" id="Coils"/>
    </source>
</evidence>
<evidence type="ECO:0000313" key="6">
    <source>
        <dbReference type="EMBL" id="KAJ1920952.1"/>
    </source>
</evidence>
<evidence type="ECO:0000313" key="7">
    <source>
        <dbReference type="Proteomes" id="UP001150538"/>
    </source>
</evidence>
<dbReference type="InterPro" id="IPR016661">
    <property type="entry name" value="PFDN4"/>
</dbReference>
<gene>
    <name evidence="6" type="ORF">H4219_001005</name>
</gene>
<dbReference type="InterPro" id="IPR009053">
    <property type="entry name" value="Prefoldin"/>
</dbReference>
<comment type="caution">
    <text evidence="6">The sequence shown here is derived from an EMBL/GenBank/DDBJ whole genome shotgun (WGS) entry which is preliminary data.</text>
</comment>
<comment type="similarity">
    <text evidence="1 4">Belongs to the prefoldin subunit beta family.</text>
</comment>
<comment type="subunit">
    <text evidence="4">Heterohexamer of two PFD-alpha type and four PFD-beta type subunits.</text>
</comment>
<keyword evidence="7" id="KW-1185">Reference proteome</keyword>
<proteinExistence type="inferred from homology"/>
<dbReference type="Gene3D" id="1.10.287.370">
    <property type="match status" value="1"/>
</dbReference>
<evidence type="ECO:0000256" key="1">
    <source>
        <dbReference type="ARBA" id="ARBA00008045"/>
    </source>
</evidence>
<dbReference type="EMBL" id="JANBPU010000008">
    <property type="protein sequence ID" value="KAJ1920952.1"/>
    <property type="molecule type" value="Genomic_DNA"/>
</dbReference>
<dbReference type="PIRSF" id="PIRSF016477">
    <property type="entry name" value="Prefoldin_subunit_4"/>
    <property type="match status" value="1"/>
</dbReference>
<evidence type="ECO:0000256" key="4">
    <source>
        <dbReference type="PIRNR" id="PIRNR016477"/>
    </source>
</evidence>
<dbReference type="OrthoDB" id="10250441at2759"/>
<dbReference type="FunFam" id="1.10.287.370:FF:000005">
    <property type="entry name" value="Prefoldin subunit 4"/>
    <property type="match status" value="1"/>
</dbReference>
<dbReference type="GO" id="GO:0006457">
    <property type="term" value="P:protein folding"/>
    <property type="evidence" value="ECO:0007669"/>
    <property type="project" value="UniProtKB-UniRule"/>
</dbReference>
<dbReference type="SUPFAM" id="SSF46579">
    <property type="entry name" value="Prefoldin"/>
    <property type="match status" value="1"/>
</dbReference>
<dbReference type="Pfam" id="PF01920">
    <property type="entry name" value="Prefoldin_2"/>
    <property type="match status" value="1"/>
</dbReference>
<dbReference type="PANTHER" id="PTHR21100:SF9">
    <property type="entry name" value="PREFOLDIN SUBUNIT 4"/>
    <property type="match status" value="1"/>
</dbReference>
<comment type="function">
    <text evidence="3 4">Binds specifically to cytosolic chaperonin (c-CPN) and transfers target proteins to it. Binds to nascent polypeptide chain and promotes folding in an environment in which there are many competing pathways for nonnative proteins.</text>
</comment>
<dbReference type="GO" id="GO:0005737">
    <property type="term" value="C:cytoplasm"/>
    <property type="evidence" value="ECO:0007669"/>
    <property type="project" value="TreeGrafter"/>
</dbReference>
<sequence length="133" mass="15823">MGNFGLLDKEEENDVEVQWEDQQKINRFSRLNVLVDQLEEHYKKQKTEKEYLEDLAMEIELHDEDEPVMYRVGQGFMLLEVEDAQQRIEKQKEGIDNKVEELKTQIEETEKEMAKLKAALYNKFGKAINLEKD</sequence>
<keyword evidence="5" id="KW-0175">Coiled coil</keyword>
<dbReference type="CDD" id="cd23165">
    <property type="entry name" value="Prefoldin_4"/>
    <property type="match status" value="1"/>
</dbReference>
<dbReference type="GO" id="GO:0016272">
    <property type="term" value="C:prefoldin complex"/>
    <property type="evidence" value="ECO:0007669"/>
    <property type="project" value="UniProtKB-UniRule"/>
</dbReference>
<keyword evidence="2 4" id="KW-0143">Chaperone</keyword>
<accession>A0A9W8A1N7</accession>